<evidence type="ECO:0000256" key="2">
    <source>
        <dbReference type="ARBA" id="ARBA00004922"/>
    </source>
</evidence>
<evidence type="ECO:0000256" key="6">
    <source>
        <dbReference type="ARBA" id="ARBA00022692"/>
    </source>
</evidence>
<dbReference type="EC" id="2.4.1.258" evidence="3"/>
<dbReference type="Proteomes" id="UP000659654">
    <property type="component" value="Unassembled WGS sequence"/>
</dbReference>
<gene>
    <name evidence="12" type="ORF">BXYJ_LOCUS3076</name>
</gene>
<dbReference type="Proteomes" id="UP000582659">
    <property type="component" value="Unassembled WGS sequence"/>
</dbReference>
<keyword evidence="9 11" id="KW-0472">Membrane</keyword>
<keyword evidence="7" id="KW-0256">Endoplasmic reticulum</keyword>
<name>A0A7I8WN39_BURXY</name>
<proteinExistence type="predicted"/>
<evidence type="ECO:0000313" key="13">
    <source>
        <dbReference type="Proteomes" id="UP000659654"/>
    </source>
</evidence>
<protein>
    <recommendedName>
        <fullName evidence="3">dolichyl-P-Man:Man5GlcNAc2-PP-dolichol alpha-1,3-mannosyltransferase</fullName>
        <ecNumber evidence="3">2.4.1.258</ecNumber>
    </recommendedName>
</protein>
<keyword evidence="5" id="KW-0808">Transferase</keyword>
<dbReference type="GO" id="GO:0005789">
    <property type="term" value="C:endoplasmic reticulum membrane"/>
    <property type="evidence" value="ECO:0007669"/>
    <property type="project" value="UniProtKB-SubCell"/>
</dbReference>
<comment type="pathway">
    <text evidence="2">Protein modification; protein glycosylation.</text>
</comment>
<feature type="transmembrane region" description="Helical" evidence="11">
    <location>
        <begin position="403"/>
        <end position="422"/>
    </location>
</feature>
<dbReference type="Pfam" id="PF05208">
    <property type="entry name" value="ALG3"/>
    <property type="match status" value="1"/>
</dbReference>
<organism evidence="12 13">
    <name type="scientific">Bursaphelenchus xylophilus</name>
    <name type="common">Pinewood nematode worm</name>
    <name type="synonym">Aphelenchoides xylophilus</name>
    <dbReference type="NCBI Taxonomy" id="6326"/>
    <lineage>
        <taxon>Eukaryota</taxon>
        <taxon>Metazoa</taxon>
        <taxon>Ecdysozoa</taxon>
        <taxon>Nematoda</taxon>
        <taxon>Chromadorea</taxon>
        <taxon>Rhabditida</taxon>
        <taxon>Tylenchina</taxon>
        <taxon>Tylenchomorpha</taxon>
        <taxon>Aphelenchoidea</taxon>
        <taxon>Aphelenchoididae</taxon>
        <taxon>Bursaphelenchus</taxon>
    </lineage>
</organism>
<feature type="transmembrane region" description="Helical" evidence="11">
    <location>
        <begin position="53"/>
        <end position="73"/>
    </location>
</feature>
<dbReference type="InterPro" id="IPR007873">
    <property type="entry name" value="Glycosyltransferase_ALG3"/>
</dbReference>
<evidence type="ECO:0000256" key="3">
    <source>
        <dbReference type="ARBA" id="ARBA00011964"/>
    </source>
</evidence>
<dbReference type="PANTHER" id="PTHR12646">
    <property type="entry name" value="NOT56 - RELATED"/>
    <property type="match status" value="1"/>
</dbReference>
<comment type="catalytic activity">
    <reaction evidence="10">
        <text>an alpha-D-Man-(1-&gt;2)-alpha-D-Man-(1-&gt;2)-alpha-D-Man-(1-&gt;3)-[alpha-D-Man-(1-&gt;6)]-beta-D-Man-(1-&gt;4)-beta-D-GlcNAc-(1-&gt;4)-alpha-D-GlcNAc-diphospho-di-trans,poly-cis-dolichol + a di-trans,poly-cis-dolichyl beta-D-mannosyl phosphate = an alpha-D-Man-(1-&gt;2)-alpha-D-Man-(1-&gt;2)-alpha-D-Man-(1-&gt;3)-[alpha-D-Man-(1-&gt;3)-alpha-D-Man-(1-&gt;6)]-beta-D-Man-(1-&gt;4)-beta-D-GlcNAc-(1-&gt;4)-alpha-D-GlcNAc-diphospho-di-trans,poly-cis-dolichol + a di-trans,poly-cis-dolichyl phosphate + H(+)</text>
        <dbReference type="Rhea" id="RHEA:29527"/>
        <dbReference type="Rhea" id="RHEA-COMP:19498"/>
        <dbReference type="Rhea" id="RHEA-COMP:19501"/>
        <dbReference type="Rhea" id="RHEA-COMP:19516"/>
        <dbReference type="Rhea" id="RHEA-COMP:19517"/>
        <dbReference type="ChEBI" id="CHEBI:15378"/>
        <dbReference type="ChEBI" id="CHEBI:57683"/>
        <dbReference type="ChEBI" id="CHEBI:58211"/>
        <dbReference type="ChEBI" id="CHEBI:132515"/>
        <dbReference type="ChEBI" id="CHEBI:132516"/>
        <dbReference type="EC" id="2.4.1.258"/>
    </reaction>
    <physiologicalReaction direction="left-to-right" evidence="10">
        <dbReference type="Rhea" id="RHEA:29528"/>
    </physiologicalReaction>
</comment>
<sequence>MPPPRRRTESTSSRTVLASTVEYVNKAKIQGRSKWILYLKGLLSSFIAFDKQFFVLAVLLITLLDSAIVFYMLNYVKYTNIDWTAYMEQVRIYKSGELDYYHIRGDTGPLVYPAGHLYIYTLLNYLTNDGENIARAQMIFALIYAMNQLLIVNLFYQSKKVGPAVLVFMVLISHRLHSIYILRLFNDPIAMFFLYAAANLFIYRRFGLGCLFYSVGVAVKMNILLFAPAVFFILLLQLGVKKTIFNLAICAVVQLALGAEFLLAHPFSYLGRAFELGRIFQFRWSVNWQFIPEEIFLAQKFHLILLGLHVVVLLVFMFGVWFRDRGGLFNLIIEYLNTGKLVTLTPHEVLFSLFSANLVGLTFARSLHFQFYSWFYHSLVYLVFTLYNFEPIIPTFHGFNKQILVWIGCALYLVSVEVVFNIYPPQAWSSFILVVGLVVLLSSLVFTHRKEAKYPKKIH</sequence>
<evidence type="ECO:0000256" key="11">
    <source>
        <dbReference type="SAM" id="Phobius"/>
    </source>
</evidence>
<evidence type="ECO:0000313" key="12">
    <source>
        <dbReference type="EMBL" id="CAD5213530.1"/>
    </source>
</evidence>
<dbReference type="AlphaFoldDB" id="A0A7I8WN39"/>
<feature type="transmembrane region" description="Helical" evidence="11">
    <location>
        <begin position="349"/>
        <end position="368"/>
    </location>
</feature>
<keyword evidence="4" id="KW-0328">Glycosyltransferase</keyword>
<feature type="transmembrane region" description="Helical" evidence="11">
    <location>
        <begin position="374"/>
        <end position="396"/>
    </location>
</feature>
<feature type="transmembrane region" description="Helical" evidence="11">
    <location>
        <begin position="301"/>
        <end position="322"/>
    </location>
</feature>
<keyword evidence="6 11" id="KW-0812">Transmembrane</keyword>
<comment type="subcellular location">
    <subcellularLocation>
        <location evidence="1">Endoplasmic reticulum membrane</location>
        <topology evidence="1">Multi-pass membrane protein</topology>
    </subcellularLocation>
</comment>
<dbReference type="GO" id="GO:0052925">
    <property type="term" value="F:dol-P-Man:Man(5)GlcNAc(2)-PP-Dol alpha-1,3-mannosyltransferase activity"/>
    <property type="evidence" value="ECO:0007669"/>
    <property type="project" value="UniProtKB-EC"/>
</dbReference>
<feature type="transmembrane region" description="Helical" evidence="11">
    <location>
        <begin position="428"/>
        <end position="447"/>
    </location>
</feature>
<dbReference type="EMBL" id="CAJFCV020000002">
    <property type="protein sequence ID" value="CAG9092713.1"/>
    <property type="molecule type" value="Genomic_DNA"/>
</dbReference>
<evidence type="ECO:0000256" key="4">
    <source>
        <dbReference type="ARBA" id="ARBA00022676"/>
    </source>
</evidence>
<dbReference type="EMBL" id="CAJFDI010000002">
    <property type="protein sequence ID" value="CAD5213530.1"/>
    <property type="molecule type" value="Genomic_DNA"/>
</dbReference>
<evidence type="ECO:0000256" key="1">
    <source>
        <dbReference type="ARBA" id="ARBA00004477"/>
    </source>
</evidence>
<evidence type="ECO:0000256" key="10">
    <source>
        <dbReference type="ARBA" id="ARBA00049506"/>
    </source>
</evidence>
<evidence type="ECO:0000256" key="5">
    <source>
        <dbReference type="ARBA" id="ARBA00022679"/>
    </source>
</evidence>
<feature type="transmembrane region" description="Helical" evidence="11">
    <location>
        <begin position="243"/>
        <end position="264"/>
    </location>
</feature>
<comment type="caution">
    <text evidence="12">The sequence shown here is derived from an EMBL/GenBank/DDBJ whole genome shotgun (WGS) entry which is preliminary data.</text>
</comment>
<evidence type="ECO:0000256" key="9">
    <source>
        <dbReference type="ARBA" id="ARBA00023136"/>
    </source>
</evidence>
<keyword evidence="13" id="KW-1185">Reference proteome</keyword>
<keyword evidence="8 11" id="KW-1133">Transmembrane helix</keyword>
<accession>A0A7I8WN39</accession>
<dbReference type="PANTHER" id="PTHR12646:SF0">
    <property type="entry name" value="DOL-P-MAN:MAN(5)GLCNAC(2)-PP-DOL ALPHA-1,3-MANNOSYLTRANSFERASE"/>
    <property type="match status" value="1"/>
</dbReference>
<dbReference type="OrthoDB" id="20028at2759"/>
<evidence type="ECO:0000256" key="8">
    <source>
        <dbReference type="ARBA" id="ARBA00022989"/>
    </source>
</evidence>
<evidence type="ECO:0000256" key="7">
    <source>
        <dbReference type="ARBA" id="ARBA00022824"/>
    </source>
</evidence>
<reference evidence="12" key="1">
    <citation type="submission" date="2020-09" db="EMBL/GenBank/DDBJ databases">
        <authorList>
            <person name="Kikuchi T."/>
        </authorList>
    </citation>
    <scope>NUCLEOTIDE SEQUENCE</scope>
    <source>
        <strain evidence="12">Ka4C1</strain>
    </source>
</reference>
<feature type="transmembrane region" description="Helical" evidence="11">
    <location>
        <begin position="138"/>
        <end position="156"/>
    </location>
</feature>
<feature type="transmembrane region" description="Helical" evidence="11">
    <location>
        <begin position="212"/>
        <end position="236"/>
    </location>
</feature>